<feature type="compositionally biased region" description="Low complexity" evidence="2">
    <location>
        <begin position="60"/>
        <end position="87"/>
    </location>
</feature>
<organism evidence="5 6">
    <name type="scientific">Lachnoanaerobaculum umeaense</name>
    <dbReference type="NCBI Taxonomy" id="617123"/>
    <lineage>
        <taxon>Bacteria</taxon>
        <taxon>Bacillati</taxon>
        <taxon>Bacillota</taxon>
        <taxon>Clostridia</taxon>
        <taxon>Lachnospirales</taxon>
        <taxon>Lachnospiraceae</taxon>
        <taxon>Lachnoanaerobaculum</taxon>
    </lineage>
</organism>
<dbReference type="PROSITE" id="PS51257">
    <property type="entry name" value="PROKAR_LIPOPROTEIN"/>
    <property type="match status" value="1"/>
</dbReference>
<feature type="region of interest" description="Disordered" evidence="2">
    <location>
        <begin position="149"/>
        <end position="173"/>
    </location>
</feature>
<dbReference type="PANTHER" id="PTHR30404">
    <property type="entry name" value="N-ACETYLMURAMOYL-L-ALANINE AMIDASE"/>
    <property type="match status" value="1"/>
</dbReference>
<accession>A0A385PZQ7</accession>
<feature type="compositionally biased region" description="Basic and acidic residues" evidence="2">
    <location>
        <begin position="44"/>
        <end position="59"/>
    </location>
</feature>
<dbReference type="OrthoDB" id="43070at2"/>
<evidence type="ECO:0000256" key="2">
    <source>
        <dbReference type="SAM" id="MobiDB-lite"/>
    </source>
</evidence>
<feature type="chain" id="PRO_5043960673" evidence="3">
    <location>
        <begin position="27"/>
        <end position="354"/>
    </location>
</feature>
<dbReference type="GO" id="GO:0008745">
    <property type="term" value="F:N-acetylmuramoyl-L-alanine amidase activity"/>
    <property type="evidence" value="ECO:0007669"/>
    <property type="project" value="InterPro"/>
</dbReference>
<reference evidence="5 6" key="1">
    <citation type="submission" date="2018-09" db="EMBL/GenBank/DDBJ databases">
        <title>Genome sequencing of Lachnoanaerobaculum umeaense DSM 23576.</title>
        <authorList>
            <person name="Kook J.-K."/>
            <person name="Park S.-N."/>
            <person name="Lim Y.K."/>
        </authorList>
    </citation>
    <scope>NUCLEOTIDE SEQUENCE [LARGE SCALE GENOMIC DNA]</scope>
    <source>
        <strain evidence="6">DSM 23576 \ CCUG 58757</strain>
    </source>
</reference>
<gene>
    <name evidence="5" type="ORF">D4A81_05405</name>
</gene>
<evidence type="ECO:0000256" key="1">
    <source>
        <dbReference type="ARBA" id="ARBA00022801"/>
    </source>
</evidence>
<proteinExistence type="predicted"/>
<sequence length="354" mass="37976">MRKRFIYQVILISGILMACTSNTTNAKSVTKVQGRFAESSTQAETKEEKKDLESSKEAESSAVQSSEETTKATEATTTAASTTQEETTTAKETEVKKEAVSEVKEAGEIGLNPDWKYASFSKINSGKSMLYTPSGNSNGITIAVNAGHGTKGGSSQKTQCHPDGTPKVTGGTTNAGATTAIAVSEGMTFLDGTPESTVTYEMAKIFKDELLSRGYNVLMIRNDTDVQLDNIARTVIANNNANAHIALHWDSTTSDKGAFYMGVPDVGSYRSMEPVASNWKKHEALGKALVNGLSANGTKIFSDGRMDMDLTQTSYSTIPSIDIELGDKKSDYDKDTLRKLSKGLADGIDGYFGR</sequence>
<dbReference type="AlphaFoldDB" id="A0A385PZQ7"/>
<feature type="domain" description="MurNAc-LAA" evidence="4">
    <location>
        <begin position="142"/>
        <end position="339"/>
    </location>
</feature>
<feature type="signal peptide" evidence="3">
    <location>
        <begin position="1"/>
        <end position="26"/>
    </location>
</feature>
<protein>
    <submittedName>
        <fullName evidence="5">N-acetylmuramoyl-L-alanine amidase</fullName>
    </submittedName>
</protein>
<dbReference type="InterPro" id="IPR050695">
    <property type="entry name" value="N-acetylmuramoyl_amidase_3"/>
</dbReference>
<keyword evidence="1" id="KW-0378">Hydrolase</keyword>
<name>A0A385PZQ7_9FIRM</name>
<evidence type="ECO:0000313" key="6">
    <source>
        <dbReference type="Proteomes" id="UP000265562"/>
    </source>
</evidence>
<evidence type="ECO:0000313" key="5">
    <source>
        <dbReference type="EMBL" id="AYA99416.1"/>
    </source>
</evidence>
<dbReference type="PANTHER" id="PTHR30404:SF0">
    <property type="entry name" value="N-ACETYLMURAMOYL-L-ALANINE AMIDASE AMIC"/>
    <property type="match status" value="1"/>
</dbReference>
<dbReference type="EMBL" id="CP032364">
    <property type="protein sequence ID" value="AYA99416.1"/>
    <property type="molecule type" value="Genomic_DNA"/>
</dbReference>
<dbReference type="GO" id="GO:0030288">
    <property type="term" value="C:outer membrane-bounded periplasmic space"/>
    <property type="evidence" value="ECO:0007669"/>
    <property type="project" value="TreeGrafter"/>
</dbReference>
<evidence type="ECO:0000256" key="3">
    <source>
        <dbReference type="SAM" id="SignalP"/>
    </source>
</evidence>
<dbReference type="GO" id="GO:0009253">
    <property type="term" value="P:peptidoglycan catabolic process"/>
    <property type="evidence" value="ECO:0007669"/>
    <property type="project" value="InterPro"/>
</dbReference>
<dbReference type="RefSeq" id="WP_111524101.1">
    <property type="nucleotide sequence ID" value="NZ_CP032364.1"/>
</dbReference>
<feature type="region of interest" description="Disordered" evidence="2">
    <location>
        <begin position="32"/>
        <end position="104"/>
    </location>
</feature>
<dbReference type="InterPro" id="IPR002508">
    <property type="entry name" value="MurNAc-LAA_cat"/>
</dbReference>
<dbReference type="SUPFAM" id="SSF53187">
    <property type="entry name" value="Zn-dependent exopeptidases"/>
    <property type="match status" value="1"/>
</dbReference>
<evidence type="ECO:0000259" key="4">
    <source>
        <dbReference type="Pfam" id="PF01520"/>
    </source>
</evidence>
<dbReference type="Proteomes" id="UP000265562">
    <property type="component" value="Chromosome"/>
</dbReference>
<dbReference type="KEGG" id="lua:D4A81_05405"/>
<dbReference type="Gene3D" id="3.40.630.40">
    <property type="entry name" value="Zn-dependent exopeptidases"/>
    <property type="match status" value="1"/>
</dbReference>
<dbReference type="Pfam" id="PF01520">
    <property type="entry name" value="Amidase_3"/>
    <property type="match status" value="1"/>
</dbReference>
<keyword evidence="3" id="KW-0732">Signal</keyword>
<keyword evidence="6" id="KW-1185">Reference proteome</keyword>
<feature type="compositionally biased region" description="Basic and acidic residues" evidence="2">
    <location>
        <begin position="88"/>
        <end position="104"/>
    </location>
</feature>